<proteinExistence type="predicted"/>
<accession>A0AC61L0L8</accession>
<evidence type="ECO:0000313" key="2">
    <source>
        <dbReference type="Proteomes" id="UP000248329"/>
    </source>
</evidence>
<evidence type="ECO:0000313" key="1">
    <source>
        <dbReference type="EMBL" id="PXF59431.1"/>
    </source>
</evidence>
<gene>
    <name evidence="1" type="ORF">C4B59_11495</name>
</gene>
<organism evidence="1 2">
    <name type="scientific">Candidatus Methanogaster sp</name>
    <dbReference type="NCBI Taxonomy" id="3386292"/>
    <lineage>
        <taxon>Archaea</taxon>
        <taxon>Methanobacteriati</taxon>
        <taxon>Methanobacteriota</taxon>
        <taxon>Stenosarchaea group</taxon>
        <taxon>Methanomicrobia</taxon>
        <taxon>Methanosarcinales</taxon>
        <taxon>ANME-2 cluster</taxon>
        <taxon>Candidatus Methanogasteraceae</taxon>
        <taxon>Candidatus Methanogaster</taxon>
    </lineage>
</organism>
<dbReference type="Proteomes" id="UP000248329">
    <property type="component" value="Unassembled WGS sequence"/>
</dbReference>
<reference evidence="1" key="1">
    <citation type="submission" date="2018-01" db="EMBL/GenBank/DDBJ databases">
        <authorList>
            <person name="Krukenberg V."/>
        </authorList>
    </citation>
    <scope>NUCLEOTIDE SEQUENCE</scope>
    <source>
        <strain evidence="1">E20ANME2</strain>
    </source>
</reference>
<sequence length="691" mass="74645">MPRRRIANLLDRLVPRGGLVLMVMAVVVGAGTGLAAVFFIRLIAFIEHFSYTEAMVLEPFLGRLWLIIIPVLGALIGGPIIAYFAVEAKGHGVPEVMKALILRGGRIRPRVSIAKIFASALCIGSGGSAGREGPIVQVGSALGSTVGQWLRLSDERIKNLVACGAAAGIAATFNAPIAGVAFSSELLMSEHQVSMLGNVVIASVSSSIISQIFLGARPAFEVPSYVMHSPWDLLLYAVLGFLAALVGIMFIRMLDAFEELFDNWNFPQAFKPAVGALLLGILAFSYPYLSGVFHASAEEFRLGLPLIENLPQVYGSGFPFMEDVLQGKASFLLLAVLIFLKPLATSFTLGSGNSGGIFAPSLFTGAVLGGAYGYAAGALFPNIAGEVGAYALVGMAAVFAAAARAPLTSILIVFEMSGDYHLILPLMTASIVGSSLTQWLHPDSIYTLKLTKRGIRFDHGRDLDVMQGVLVEEVMNQAPITVHKDRPLAELFAIFQETHLYGFPVMENDEDLYGIVTLQDMERALDSEGVMIRDLKVSDVATTDPVSVFPDEPIWSAIRKMGPRDLARLPVVSRHANQKLLGLISRSDILRAYDVGLLKKQQAQHIRERMALRKVSGVEFIEVRVNPGCAYAGKKLAEIKLPQSATVVSVGRRGNVLIPDGNTKIFPEDQLTIFCQTDLARDVRMKFNVEC</sequence>
<dbReference type="EMBL" id="PQXF01000025">
    <property type="protein sequence ID" value="PXF59431.1"/>
    <property type="molecule type" value="Genomic_DNA"/>
</dbReference>
<name>A0AC61L0L8_9EURY</name>
<protein>
    <submittedName>
        <fullName evidence="1">Chloride channel protein</fullName>
    </submittedName>
</protein>
<comment type="caution">
    <text evidence="1">The sequence shown here is derived from an EMBL/GenBank/DDBJ whole genome shotgun (WGS) entry which is preliminary data.</text>
</comment>